<organism evidence="5">
    <name type="scientific">Arion vulgaris</name>
    <dbReference type="NCBI Taxonomy" id="1028688"/>
    <lineage>
        <taxon>Eukaryota</taxon>
        <taxon>Metazoa</taxon>
        <taxon>Spiralia</taxon>
        <taxon>Lophotrochozoa</taxon>
        <taxon>Mollusca</taxon>
        <taxon>Gastropoda</taxon>
        <taxon>Heterobranchia</taxon>
        <taxon>Euthyneura</taxon>
        <taxon>Panpulmonata</taxon>
        <taxon>Eupulmonata</taxon>
        <taxon>Stylommatophora</taxon>
        <taxon>Helicina</taxon>
        <taxon>Arionoidea</taxon>
        <taxon>Arionidae</taxon>
        <taxon>Arion</taxon>
    </lineage>
</organism>
<comment type="subcellular location">
    <subcellularLocation>
        <location evidence="1">Membrane</location>
        <topology evidence="1">Multi-pass membrane protein</topology>
    </subcellularLocation>
</comment>
<dbReference type="GO" id="GO:0006031">
    <property type="term" value="P:chitin biosynthetic process"/>
    <property type="evidence" value="ECO:0007669"/>
    <property type="project" value="TreeGrafter"/>
</dbReference>
<reference evidence="5" key="1">
    <citation type="submission" date="2014-12" db="EMBL/GenBank/DDBJ databases">
        <title>Insight into the proteome of Arion vulgaris.</title>
        <authorList>
            <person name="Aradska J."/>
            <person name="Bulat T."/>
            <person name="Smidak R."/>
            <person name="Sarate P."/>
            <person name="Gangsoo J."/>
            <person name="Sialana F."/>
            <person name="Bilban M."/>
            <person name="Lubec G."/>
        </authorList>
    </citation>
    <scope>NUCLEOTIDE SEQUENCE</scope>
    <source>
        <tissue evidence="5">Skin</tissue>
    </source>
</reference>
<gene>
    <name evidence="5" type="primary">ORF3929</name>
</gene>
<evidence type="ECO:0000256" key="1">
    <source>
        <dbReference type="ARBA" id="ARBA00004141"/>
    </source>
</evidence>
<feature type="non-terminal residue" evidence="5">
    <location>
        <position position="109"/>
    </location>
</feature>
<evidence type="ECO:0000256" key="2">
    <source>
        <dbReference type="ARBA" id="ARBA00022692"/>
    </source>
</evidence>
<dbReference type="EMBL" id="HACG01001557">
    <property type="protein sequence ID" value="CEK48422.1"/>
    <property type="molecule type" value="Transcribed_RNA"/>
</dbReference>
<evidence type="ECO:0000313" key="5">
    <source>
        <dbReference type="EMBL" id="CEK48422.1"/>
    </source>
</evidence>
<evidence type="ECO:0000256" key="3">
    <source>
        <dbReference type="ARBA" id="ARBA00023136"/>
    </source>
</evidence>
<dbReference type="AlphaFoldDB" id="A0A0B6XWJ4"/>
<keyword evidence="3 4" id="KW-0472">Membrane</keyword>
<dbReference type="PANTHER" id="PTHR22914">
    <property type="entry name" value="CHITIN SYNTHASE"/>
    <property type="match status" value="1"/>
</dbReference>
<keyword evidence="4" id="KW-1133">Transmembrane helix</keyword>
<feature type="transmembrane region" description="Helical" evidence="4">
    <location>
        <begin position="6"/>
        <end position="26"/>
    </location>
</feature>
<proteinExistence type="predicted"/>
<feature type="non-terminal residue" evidence="5">
    <location>
        <position position="1"/>
    </location>
</feature>
<dbReference type="InterPro" id="IPR004835">
    <property type="entry name" value="Chitin_synth"/>
</dbReference>
<sequence>LAHGVMYLLTIPSGYLLLVIFSICNLNDVSWGTREVPTKAERLEAEKKKKEKEELEKNKVKKGFWARIFNRGEEHIRELTKLVKTLVPQKAATSPQEQLLGAAVNVGIE</sequence>
<dbReference type="GO" id="GO:0071944">
    <property type="term" value="C:cell periphery"/>
    <property type="evidence" value="ECO:0007669"/>
    <property type="project" value="TreeGrafter"/>
</dbReference>
<dbReference type="GO" id="GO:0016020">
    <property type="term" value="C:membrane"/>
    <property type="evidence" value="ECO:0007669"/>
    <property type="project" value="UniProtKB-SubCell"/>
</dbReference>
<dbReference type="PANTHER" id="PTHR22914:SF42">
    <property type="entry name" value="CHITIN SYNTHASE"/>
    <property type="match status" value="1"/>
</dbReference>
<protein>
    <submittedName>
        <fullName evidence="5">Uncharacterized protein</fullName>
    </submittedName>
</protein>
<name>A0A0B6XWJ4_9EUPU</name>
<evidence type="ECO:0000256" key="4">
    <source>
        <dbReference type="SAM" id="Phobius"/>
    </source>
</evidence>
<dbReference type="GO" id="GO:0004100">
    <property type="term" value="F:chitin synthase activity"/>
    <property type="evidence" value="ECO:0007669"/>
    <property type="project" value="InterPro"/>
</dbReference>
<accession>A0A0B6XWJ4</accession>
<keyword evidence="2 4" id="KW-0812">Transmembrane</keyword>